<keyword evidence="2" id="KW-1185">Reference proteome</keyword>
<evidence type="ECO:0000313" key="2">
    <source>
        <dbReference type="Proteomes" id="UP001057452"/>
    </source>
</evidence>
<dbReference type="EMBL" id="CM043799">
    <property type="protein sequence ID" value="KAI4804062.1"/>
    <property type="molecule type" value="Genomic_DNA"/>
</dbReference>
<gene>
    <name evidence="1" type="ORF">KUCAC02_025706</name>
</gene>
<name>A0ACB9VWE6_CHAAC</name>
<reference evidence="1" key="1">
    <citation type="submission" date="2022-05" db="EMBL/GenBank/DDBJ databases">
        <title>Chromosome-level genome of Chaenocephalus aceratus.</title>
        <authorList>
            <person name="Park H."/>
        </authorList>
    </citation>
    <scope>NUCLEOTIDE SEQUENCE</scope>
    <source>
        <strain evidence="1">KU_202001</strain>
    </source>
</reference>
<comment type="caution">
    <text evidence="1">The sequence shown here is derived from an EMBL/GenBank/DDBJ whole genome shotgun (WGS) entry which is preliminary data.</text>
</comment>
<sequence length="119" mass="13607">DLRPGVCLLMCIPLRFSYSSQRLQSLRRKPNGCEVDPVPTHTHVEIFKTLEKFSWLFSGNPTWQSSKALCRHFVWRKGVFWVRPNKDASLHGPTTSIGFLPSTPTTMMNVPKLHSIKAK</sequence>
<dbReference type="Proteomes" id="UP001057452">
    <property type="component" value="Chromosome 15"/>
</dbReference>
<organism evidence="1 2">
    <name type="scientific">Chaenocephalus aceratus</name>
    <name type="common">Blackfin icefish</name>
    <name type="synonym">Chaenichthys aceratus</name>
    <dbReference type="NCBI Taxonomy" id="36190"/>
    <lineage>
        <taxon>Eukaryota</taxon>
        <taxon>Metazoa</taxon>
        <taxon>Chordata</taxon>
        <taxon>Craniata</taxon>
        <taxon>Vertebrata</taxon>
        <taxon>Euteleostomi</taxon>
        <taxon>Actinopterygii</taxon>
        <taxon>Neopterygii</taxon>
        <taxon>Teleostei</taxon>
        <taxon>Neoteleostei</taxon>
        <taxon>Acanthomorphata</taxon>
        <taxon>Eupercaria</taxon>
        <taxon>Perciformes</taxon>
        <taxon>Notothenioidei</taxon>
        <taxon>Channichthyidae</taxon>
        <taxon>Chaenocephalus</taxon>
    </lineage>
</organism>
<protein>
    <submittedName>
        <fullName evidence="1">Uncharacterized protein</fullName>
    </submittedName>
</protein>
<feature type="non-terminal residue" evidence="1">
    <location>
        <position position="1"/>
    </location>
</feature>
<feature type="non-terminal residue" evidence="1">
    <location>
        <position position="119"/>
    </location>
</feature>
<evidence type="ECO:0000313" key="1">
    <source>
        <dbReference type="EMBL" id="KAI4804062.1"/>
    </source>
</evidence>
<accession>A0ACB9VWE6</accession>
<proteinExistence type="predicted"/>